<dbReference type="WBParaSite" id="SPAL_0000829600.1">
    <property type="protein sequence ID" value="SPAL_0000829600.1"/>
    <property type="gene ID" value="SPAL_0000829600"/>
</dbReference>
<organism evidence="2 3">
    <name type="scientific">Strongyloides papillosus</name>
    <name type="common">Intestinal threadworm</name>
    <dbReference type="NCBI Taxonomy" id="174720"/>
    <lineage>
        <taxon>Eukaryota</taxon>
        <taxon>Metazoa</taxon>
        <taxon>Ecdysozoa</taxon>
        <taxon>Nematoda</taxon>
        <taxon>Chromadorea</taxon>
        <taxon>Rhabditida</taxon>
        <taxon>Tylenchina</taxon>
        <taxon>Panagrolaimomorpha</taxon>
        <taxon>Strongyloidoidea</taxon>
        <taxon>Strongyloididae</taxon>
        <taxon>Strongyloides</taxon>
    </lineage>
</organism>
<keyword evidence="2" id="KW-1185">Reference proteome</keyword>
<evidence type="ECO:0000313" key="2">
    <source>
        <dbReference type="Proteomes" id="UP000046392"/>
    </source>
</evidence>
<feature type="signal peptide" evidence="1">
    <location>
        <begin position="1"/>
        <end position="19"/>
    </location>
</feature>
<name>A0A0N5BQY9_STREA</name>
<protein>
    <submittedName>
        <fullName evidence="3">Uncharacterized protein</fullName>
    </submittedName>
</protein>
<reference evidence="3" key="1">
    <citation type="submission" date="2017-02" db="UniProtKB">
        <authorList>
            <consortium name="WormBaseParasite"/>
        </authorList>
    </citation>
    <scope>IDENTIFICATION</scope>
</reference>
<dbReference type="AlphaFoldDB" id="A0A0N5BQY9"/>
<dbReference type="Proteomes" id="UP000046392">
    <property type="component" value="Unplaced"/>
</dbReference>
<feature type="chain" id="PRO_5005894745" evidence="1">
    <location>
        <begin position="20"/>
        <end position="99"/>
    </location>
</feature>
<accession>A0A0N5BQY9</accession>
<keyword evidence="1" id="KW-0732">Signal</keyword>
<proteinExistence type="predicted"/>
<evidence type="ECO:0000313" key="3">
    <source>
        <dbReference type="WBParaSite" id="SPAL_0000829600.1"/>
    </source>
</evidence>
<sequence>MNSLSIVILVGILINISYGYTHNCFETTTIKCTVYLEPGEAAYKTFLDSLEDSVRNRFDLLTGETDPDLIDKANDIIKKYVSQESIVSQLTIINLKFFL</sequence>
<evidence type="ECO:0000256" key="1">
    <source>
        <dbReference type="SAM" id="SignalP"/>
    </source>
</evidence>